<dbReference type="Gene3D" id="2.60.40.3330">
    <property type="match status" value="1"/>
</dbReference>
<name>A0AAF3EWY9_9BILA</name>
<dbReference type="AlphaFoldDB" id="A0AAF3EWY9"/>
<evidence type="ECO:0000256" key="2">
    <source>
        <dbReference type="ARBA" id="ARBA00010112"/>
    </source>
</evidence>
<reference evidence="6" key="1">
    <citation type="submission" date="2024-02" db="UniProtKB">
        <authorList>
            <consortium name="WormBaseParasite"/>
        </authorList>
    </citation>
    <scope>IDENTIFICATION</scope>
</reference>
<comment type="similarity">
    <text evidence="2">Belongs to the nematode transthyretin-like family.</text>
</comment>
<sequence length="83" mass="9280">METLTNADGIFKVQGNDSEIGWINPKVNILHNCNDDTKECWRKVVIYVPKAFISESATPEKIFDIGTLNLDAELPGEARDCLN</sequence>
<dbReference type="InterPro" id="IPR001534">
    <property type="entry name" value="Transthyretin-like"/>
</dbReference>
<organism evidence="5 6">
    <name type="scientific">Mesorhabditis belari</name>
    <dbReference type="NCBI Taxonomy" id="2138241"/>
    <lineage>
        <taxon>Eukaryota</taxon>
        <taxon>Metazoa</taxon>
        <taxon>Ecdysozoa</taxon>
        <taxon>Nematoda</taxon>
        <taxon>Chromadorea</taxon>
        <taxon>Rhabditida</taxon>
        <taxon>Rhabditina</taxon>
        <taxon>Rhabditomorpha</taxon>
        <taxon>Rhabditoidea</taxon>
        <taxon>Rhabditidae</taxon>
        <taxon>Mesorhabditinae</taxon>
        <taxon>Mesorhabditis</taxon>
    </lineage>
</organism>
<dbReference type="Pfam" id="PF01060">
    <property type="entry name" value="TTR-52"/>
    <property type="match status" value="1"/>
</dbReference>
<keyword evidence="4" id="KW-0732">Signal</keyword>
<comment type="subcellular location">
    <subcellularLocation>
        <location evidence="1">Secreted</location>
    </subcellularLocation>
</comment>
<evidence type="ECO:0000256" key="4">
    <source>
        <dbReference type="ARBA" id="ARBA00022729"/>
    </source>
</evidence>
<evidence type="ECO:0000313" key="5">
    <source>
        <dbReference type="Proteomes" id="UP000887575"/>
    </source>
</evidence>
<dbReference type="GO" id="GO:0009986">
    <property type="term" value="C:cell surface"/>
    <property type="evidence" value="ECO:0007669"/>
    <property type="project" value="InterPro"/>
</dbReference>
<dbReference type="WBParaSite" id="MBELARI_LOCUS18722">
    <property type="protein sequence ID" value="MBELARI_LOCUS18722"/>
    <property type="gene ID" value="MBELARI_LOCUS18722"/>
</dbReference>
<evidence type="ECO:0000313" key="6">
    <source>
        <dbReference type="WBParaSite" id="MBELARI_LOCUS18722"/>
    </source>
</evidence>
<keyword evidence="3" id="KW-0964">Secreted</keyword>
<keyword evidence="5" id="KW-1185">Reference proteome</keyword>
<proteinExistence type="inferred from homology"/>
<accession>A0AAF3EWY9</accession>
<protein>
    <submittedName>
        <fullName evidence="6">Transthyretin-like family protein</fullName>
    </submittedName>
</protein>
<dbReference type="InterPro" id="IPR038479">
    <property type="entry name" value="Transthyretin-like_sf"/>
</dbReference>
<dbReference type="GO" id="GO:0005576">
    <property type="term" value="C:extracellular region"/>
    <property type="evidence" value="ECO:0007669"/>
    <property type="project" value="UniProtKB-SubCell"/>
</dbReference>
<dbReference type="PANTHER" id="PTHR21700">
    <property type="entry name" value="TRANSTHYRETIN-LIKE FAMILY PROTEIN-RELATED"/>
    <property type="match status" value="1"/>
</dbReference>
<evidence type="ECO:0000256" key="1">
    <source>
        <dbReference type="ARBA" id="ARBA00004613"/>
    </source>
</evidence>
<evidence type="ECO:0000256" key="3">
    <source>
        <dbReference type="ARBA" id="ARBA00022525"/>
    </source>
</evidence>
<dbReference type="Proteomes" id="UP000887575">
    <property type="component" value="Unassembled WGS sequence"/>
</dbReference>
<dbReference type="PANTHER" id="PTHR21700:SF7">
    <property type="entry name" value="TRANSTHYRETIN-LIKE FAMILY PROTEIN"/>
    <property type="match status" value="1"/>
</dbReference>